<keyword evidence="4" id="KW-1185">Reference proteome</keyword>
<evidence type="ECO:0000313" key="3">
    <source>
        <dbReference type="EMBL" id="CAK7221560.1"/>
    </source>
</evidence>
<feature type="region of interest" description="Disordered" evidence="1">
    <location>
        <begin position="192"/>
        <end position="234"/>
    </location>
</feature>
<gene>
    <name evidence="3" type="ORF">SBRCBS47491_004566</name>
</gene>
<evidence type="ECO:0000259" key="2">
    <source>
        <dbReference type="Pfam" id="PF13472"/>
    </source>
</evidence>
<dbReference type="Gene3D" id="3.40.50.1110">
    <property type="entry name" value="SGNH hydrolase"/>
    <property type="match status" value="1"/>
</dbReference>
<dbReference type="Proteomes" id="UP001642406">
    <property type="component" value="Unassembled WGS sequence"/>
</dbReference>
<dbReference type="CDD" id="cd00229">
    <property type="entry name" value="SGNH_hydrolase"/>
    <property type="match status" value="1"/>
</dbReference>
<accession>A0ABP0BPJ4</accession>
<evidence type="ECO:0000256" key="1">
    <source>
        <dbReference type="SAM" id="MobiDB-lite"/>
    </source>
</evidence>
<organism evidence="3 4">
    <name type="scientific">Sporothrix bragantina</name>
    <dbReference type="NCBI Taxonomy" id="671064"/>
    <lineage>
        <taxon>Eukaryota</taxon>
        <taxon>Fungi</taxon>
        <taxon>Dikarya</taxon>
        <taxon>Ascomycota</taxon>
        <taxon>Pezizomycotina</taxon>
        <taxon>Sordariomycetes</taxon>
        <taxon>Sordariomycetidae</taxon>
        <taxon>Ophiostomatales</taxon>
        <taxon>Ophiostomataceae</taxon>
        <taxon>Sporothrix</taxon>
    </lineage>
</organism>
<dbReference type="InterPro" id="IPR036514">
    <property type="entry name" value="SGNH_hydro_sf"/>
</dbReference>
<reference evidence="3 4" key="1">
    <citation type="submission" date="2024-01" db="EMBL/GenBank/DDBJ databases">
        <authorList>
            <person name="Allen C."/>
            <person name="Tagirdzhanova G."/>
        </authorList>
    </citation>
    <scope>NUCLEOTIDE SEQUENCE [LARGE SCALE GENOMIC DNA]</scope>
</reference>
<evidence type="ECO:0000313" key="4">
    <source>
        <dbReference type="Proteomes" id="UP001642406"/>
    </source>
</evidence>
<dbReference type="SUPFAM" id="SSF52266">
    <property type="entry name" value="SGNH hydrolase"/>
    <property type="match status" value="1"/>
</dbReference>
<protein>
    <recommendedName>
        <fullName evidence="2">SGNH hydrolase-type esterase domain-containing protein</fullName>
    </recommendedName>
</protein>
<comment type="caution">
    <text evidence="3">The sequence shown here is derived from an EMBL/GenBank/DDBJ whole genome shotgun (WGS) entry which is preliminary data.</text>
</comment>
<dbReference type="Pfam" id="PF13472">
    <property type="entry name" value="Lipase_GDSL_2"/>
    <property type="match status" value="1"/>
</dbReference>
<dbReference type="InterPro" id="IPR013830">
    <property type="entry name" value="SGNH_hydro"/>
</dbReference>
<proteinExistence type="predicted"/>
<sequence>MAQRPLPLGNKLREAFPGLQVEISEDGLDGGMTKNYSWRLRTVYREKGPPSEVPFDWVIVLGGTNDLSIHTSPETIFEHLERTWSFAKLRKSKVLALTVPGVALPTESSSTNNRDRPMSTHTDRRSTLNSLILGYKATDYQAFDLSSAFSYENMTRDERIRYYDDIVHFTPEGYNRIGELVAESLINILKTEDNSAAGPQPTTLSTVRPRKRKMFDGDDKDFEEEKSGPENLQHGYIVVRRKDLD</sequence>
<dbReference type="InterPro" id="IPR051532">
    <property type="entry name" value="Ester_Hydrolysis_Enzymes"/>
</dbReference>
<dbReference type="EMBL" id="CAWUHC010000035">
    <property type="protein sequence ID" value="CAK7221560.1"/>
    <property type="molecule type" value="Genomic_DNA"/>
</dbReference>
<name>A0ABP0BPJ4_9PEZI</name>
<dbReference type="PANTHER" id="PTHR30383:SF19">
    <property type="entry name" value="FIBRONECTIN TYPE-III DOMAIN-CONTAINING PROTEIN"/>
    <property type="match status" value="1"/>
</dbReference>
<dbReference type="PANTHER" id="PTHR30383">
    <property type="entry name" value="THIOESTERASE 1/PROTEASE 1/LYSOPHOSPHOLIPASE L1"/>
    <property type="match status" value="1"/>
</dbReference>
<feature type="domain" description="SGNH hydrolase-type esterase" evidence="2">
    <location>
        <begin position="24"/>
        <end position="175"/>
    </location>
</feature>